<proteinExistence type="predicted"/>
<dbReference type="GO" id="GO:0005975">
    <property type="term" value="P:carbohydrate metabolic process"/>
    <property type="evidence" value="ECO:0007669"/>
    <property type="project" value="InterPro"/>
</dbReference>
<dbReference type="InterPro" id="IPR007822">
    <property type="entry name" value="LANC-like"/>
</dbReference>
<protein>
    <submittedName>
        <fullName evidence="2">Uncharacterized protein</fullName>
    </submittedName>
</protein>
<reference evidence="2" key="1">
    <citation type="submission" date="2019-03" db="EMBL/GenBank/DDBJ databases">
        <title>Lake Tanganyika Metagenome-Assembled Genomes (MAGs).</title>
        <authorList>
            <person name="Tran P."/>
        </authorList>
    </citation>
    <scope>NUCLEOTIDE SEQUENCE</scope>
    <source>
        <strain evidence="2">K_DeepCast_65m_m2_066</strain>
    </source>
</reference>
<dbReference type="Gene3D" id="1.50.10.10">
    <property type="match status" value="1"/>
</dbReference>
<evidence type="ECO:0000313" key="2">
    <source>
        <dbReference type="EMBL" id="MBM3226332.1"/>
    </source>
</evidence>
<gene>
    <name evidence="2" type="ORF">FJZ47_21420</name>
</gene>
<evidence type="ECO:0000256" key="1">
    <source>
        <dbReference type="SAM" id="MobiDB-lite"/>
    </source>
</evidence>
<dbReference type="GO" id="GO:0031179">
    <property type="term" value="P:peptide modification"/>
    <property type="evidence" value="ECO:0007669"/>
    <property type="project" value="InterPro"/>
</dbReference>
<feature type="region of interest" description="Disordered" evidence="1">
    <location>
        <begin position="89"/>
        <end position="119"/>
    </location>
</feature>
<name>A0A938B2N7_UNCTE</name>
<dbReference type="AlphaFoldDB" id="A0A938B2N7"/>
<dbReference type="Pfam" id="PF05147">
    <property type="entry name" value="LANC_like"/>
    <property type="match status" value="1"/>
</dbReference>
<dbReference type="InterPro" id="IPR012341">
    <property type="entry name" value="6hp_glycosidase-like_sf"/>
</dbReference>
<organism evidence="2 3">
    <name type="scientific">Tectimicrobiota bacterium</name>
    <dbReference type="NCBI Taxonomy" id="2528274"/>
    <lineage>
        <taxon>Bacteria</taxon>
        <taxon>Pseudomonadati</taxon>
        <taxon>Nitrospinota/Tectimicrobiota group</taxon>
        <taxon>Candidatus Tectimicrobiota</taxon>
    </lineage>
</organism>
<comment type="caution">
    <text evidence="2">The sequence shown here is derived from an EMBL/GenBank/DDBJ whole genome shotgun (WGS) entry which is preliminary data.</text>
</comment>
<accession>A0A938B2N7</accession>
<dbReference type="Proteomes" id="UP000712673">
    <property type="component" value="Unassembled WGS sequence"/>
</dbReference>
<sequence>MRATRPDHPAPRYILCHGVGGDAELLLEAARVLGEPALQALALQAAYSAVADRRQRGGYLSGLTHTAGALEDLSLFLVRCLDRGRPKSVPRACGGLAPPDGQGDVSRRETGGGLGRPRPTALRAIVGSRAL</sequence>
<dbReference type="EMBL" id="VGLS01000871">
    <property type="protein sequence ID" value="MBM3226332.1"/>
    <property type="molecule type" value="Genomic_DNA"/>
</dbReference>
<evidence type="ECO:0000313" key="3">
    <source>
        <dbReference type="Proteomes" id="UP000712673"/>
    </source>
</evidence>